<evidence type="ECO:0000256" key="1">
    <source>
        <dbReference type="ARBA" id="ARBA00008668"/>
    </source>
</evidence>
<dbReference type="GO" id="GO:0016042">
    <property type="term" value="P:lipid catabolic process"/>
    <property type="evidence" value="ECO:0007669"/>
    <property type="project" value="UniProtKB-KW"/>
</dbReference>
<keyword evidence="3" id="KW-0442">Lipid degradation</keyword>
<keyword evidence="6" id="KW-1185">Reference proteome</keyword>
<dbReference type="AlphaFoldDB" id="A0A6A3C865"/>
<evidence type="ECO:0000256" key="2">
    <source>
        <dbReference type="ARBA" id="ARBA00022801"/>
    </source>
</evidence>
<accession>A0A6A3C865</accession>
<comment type="similarity">
    <text evidence="1">Belongs to the 'GDSL' lipolytic enzyme family.</text>
</comment>
<protein>
    <submittedName>
        <fullName evidence="5">GDSL esterase/lipase</fullName>
    </submittedName>
</protein>
<name>A0A6A3C865_HIBSY</name>
<dbReference type="Gene3D" id="3.40.50.1110">
    <property type="entry name" value="SGNH hydrolase"/>
    <property type="match status" value="1"/>
</dbReference>
<keyword evidence="2" id="KW-0378">Hydrolase</keyword>
<comment type="caution">
    <text evidence="5">The sequence shown here is derived from an EMBL/GenBank/DDBJ whole genome shotgun (WGS) entry which is preliminary data.</text>
</comment>
<dbReference type="InterPro" id="IPR036514">
    <property type="entry name" value="SGNH_hydro_sf"/>
</dbReference>
<dbReference type="InterPro" id="IPR051058">
    <property type="entry name" value="GDSL_Est/Lipase"/>
</dbReference>
<evidence type="ECO:0000313" key="6">
    <source>
        <dbReference type="Proteomes" id="UP000436088"/>
    </source>
</evidence>
<evidence type="ECO:0000256" key="4">
    <source>
        <dbReference type="ARBA" id="ARBA00023098"/>
    </source>
</evidence>
<dbReference type="PANTHER" id="PTHR45648:SF17">
    <property type="entry name" value="GDSL ESTERASE_LIPASE"/>
    <property type="match status" value="1"/>
</dbReference>
<dbReference type="InterPro" id="IPR001087">
    <property type="entry name" value="GDSL"/>
</dbReference>
<dbReference type="Proteomes" id="UP000436088">
    <property type="component" value="Unassembled WGS sequence"/>
</dbReference>
<dbReference type="EMBL" id="VEPZ02000454">
    <property type="protein sequence ID" value="KAE8724727.1"/>
    <property type="molecule type" value="Genomic_DNA"/>
</dbReference>
<sequence>MSEPTITCLTNITANHPYNGVDFPFGRATGRFSNGLNTADFLAKFFGFKRSPLSFLAFNGTYGIKKRKFRGINFASAGSGLLDVTGQPPGQKPFVVTMGQQVYQFSMVYNDLLAIKGQPETEEFLSKSLFFISVGSNDIMGNYHSTYPIPKEQFIPELALVYEKHLRVINESPSFPDSSFFFESSIPNKRALGILAKLCQQCLVGDLALYDRVMFTEKRSPKVASWSPPPTGFVKVNVEGAIDRVGFGPIMEELMTMRRGLNMFLDSGLSMNRRLILESDSAVAVDWIKNPASSTPMFLSIVKDIAEIVVNKRVIVRHATRVVNCETDEFAKLGIG</sequence>
<reference evidence="5" key="1">
    <citation type="submission" date="2019-09" db="EMBL/GenBank/DDBJ databases">
        <title>Draft genome information of white flower Hibiscus syriacus.</title>
        <authorList>
            <person name="Kim Y.-M."/>
        </authorList>
    </citation>
    <scope>NUCLEOTIDE SEQUENCE [LARGE SCALE GENOMIC DNA]</scope>
    <source>
        <strain evidence="5">YM2019G1</strain>
    </source>
</reference>
<evidence type="ECO:0000313" key="5">
    <source>
        <dbReference type="EMBL" id="KAE8724727.1"/>
    </source>
</evidence>
<gene>
    <name evidence="5" type="ORF">F3Y22_tig00009942pilonHSYRG00172</name>
</gene>
<organism evidence="5 6">
    <name type="scientific">Hibiscus syriacus</name>
    <name type="common">Rose of Sharon</name>
    <dbReference type="NCBI Taxonomy" id="106335"/>
    <lineage>
        <taxon>Eukaryota</taxon>
        <taxon>Viridiplantae</taxon>
        <taxon>Streptophyta</taxon>
        <taxon>Embryophyta</taxon>
        <taxon>Tracheophyta</taxon>
        <taxon>Spermatophyta</taxon>
        <taxon>Magnoliopsida</taxon>
        <taxon>eudicotyledons</taxon>
        <taxon>Gunneridae</taxon>
        <taxon>Pentapetalae</taxon>
        <taxon>rosids</taxon>
        <taxon>malvids</taxon>
        <taxon>Malvales</taxon>
        <taxon>Malvaceae</taxon>
        <taxon>Malvoideae</taxon>
        <taxon>Hibiscus</taxon>
    </lineage>
</organism>
<keyword evidence="4" id="KW-0443">Lipid metabolism</keyword>
<evidence type="ECO:0000256" key="3">
    <source>
        <dbReference type="ARBA" id="ARBA00022963"/>
    </source>
</evidence>
<proteinExistence type="inferred from homology"/>
<dbReference type="GO" id="GO:0016788">
    <property type="term" value="F:hydrolase activity, acting on ester bonds"/>
    <property type="evidence" value="ECO:0007669"/>
    <property type="project" value="InterPro"/>
</dbReference>
<dbReference type="Pfam" id="PF00657">
    <property type="entry name" value="Lipase_GDSL"/>
    <property type="match status" value="1"/>
</dbReference>
<dbReference type="PANTHER" id="PTHR45648">
    <property type="entry name" value="GDSL LIPASE/ACYLHYDROLASE FAMILY PROTEIN (AFU_ORTHOLOGUE AFUA_4G14700)"/>
    <property type="match status" value="1"/>
</dbReference>